<name>A0ABX6V997_9GAMM</name>
<evidence type="ECO:0000313" key="4">
    <source>
        <dbReference type="EMBL" id="QPG59251.1"/>
    </source>
</evidence>
<sequence length="148" mass="17055">MYAKNLILCISLFLIAPSSATVIYKWVDKDGVTHYSQQIPENTEHQSKSKKLYSEDIEPKLIGTIAPSVRTEDNQQSQAQQDAAKINEQDKEQAKEICKNAEYNLNILETHSRLNSKDNETGEVTSITEEQRQERIKQQKQRIKLFCK</sequence>
<accession>A0ABX6V997</accession>
<proteinExistence type="predicted"/>
<feature type="compositionally biased region" description="Low complexity" evidence="1">
    <location>
        <begin position="75"/>
        <end position="84"/>
    </location>
</feature>
<evidence type="ECO:0000256" key="2">
    <source>
        <dbReference type="SAM" id="SignalP"/>
    </source>
</evidence>
<organism evidence="4 5">
    <name type="scientific">Shewanella eurypsychrophilus</name>
    <dbReference type="NCBI Taxonomy" id="2593656"/>
    <lineage>
        <taxon>Bacteria</taxon>
        <taxon>Pseudomonadati</taxon>
        <taxon>Pseudomonadota</taxon>
        <taxon>Gammaproteobacteria</taxon>
        <taxon>Alteromonadales</taxon>
        <taxon>Shewanellaceae</taxon>
        <taxon>Shewanella</taxon>
    </lineage>
</organism>
<protein>
    <submittedName>
        <fullName evidence="4">DUF4124 domain-containing protein</fullName>
    </submittedName>
</protein>
<dbReference type="Pfam" id="PF13511">
    <property type="entry name" value="DUF4124"/>
    <property type="match status" value="1"/>
</dbReference>
<reference evidence="4" key="1">
    <citation type="submission" date="2021-07" db="EMBL/GenBank/DDBJ databases">
        <title>Shewanella sp. YLB-07 whole genome sequence.</title>
        <authorList>
            <person name="Yu L."/>
        </authorList>
    </citation>
    <scope>NUCLEOTIDE SEQUENCE</scope>
    <source>
        <strain evidence="4">YLB-08</strain>
    </source>
</reference>
<keyword evidence="5" id="KW-1185">Reference proteome</keyword>
<dbReference type="InterPro" id="IPR025392">
    <property type="entry name" value="DUF4124"/>
</dbReference>
<feature type="domain" description="DUF4124" evidence="3">
    <location>
        <begin position="11"/>
        <end position="46"/>
    </location>
</feature>
<gene>
    <name evidence="4" type="ORF">FM038_019075</name>
</gene>
<evidence type="ECO:0000256" key="1">
    <source>
        <dbReference type="SAM" id="MobiDB-lite"/>
    </source>
</evidence>
<dbReference type="RefSeq" id="WP_142871657.1">
    <property type="nucleotide sequence ID" value="NZ_CP045503.2"/>
</dbReference>
<evidence type="ECO:0000313" key="5">
    <source>
        <dbReference type="Proteomes" id="UP000316416"/>
    </source>
</evidence>
<keyword evidence="2" id="KW-0732">Signal</keyword>
<dbReference type="Proteomes" id="UP000316416">
    <property type="component" value="Chromosome"/>
</dbReference>
<dbReference type="EMBL" id="CP045503">
    <property type="protein sequence ID" value="QPG59251.1"/>
    <property type="molecule type" value="Genomic_DNA"/>
</dbReference>
<evidence type="ECO:0000259" key="3">
    <source>
        <dbReference type="Pfam" id="PF13511"/>
    </source>
</evidence>
<feature type="signal peptide" evidence="2">
    <location>
        <begin position="1"/>
        <end position="20"/>
    </location>
</feature>
<feature type="region of interest" description="Disordered" evidence="1">
    <location>
        <begin position="69"/>
        <end position="88"/>
    </location>
</feature>
<feature type="chain" id="PRO_5046326768" evidence="2">
    <location>
        <begin position="21"/>
        <end position="148"/>
    </location>
</feature>